<dbReference type="STRING" id="6313.A0A0K0CXM9"/>
<proteinExistence type="predicted"/>
<dbReference type="InterPro" id="IPR050785">
    <property type="entry name" value="PAN2-PAN3_catalytic_subunit"/>
</dbReference>
<feature type="domain" description="PAN2-PAN3 deadenylation complex catalytic subunit PAN2 N-terminal" evidence="1">
    <location>
        <begin position="9"/>
        <end position="146"/>
    </location>
</feature>
<dbReference type="PANTHER" id="PTHR15728">
    <property type="entry name" value="DEADENYLATION COMPLEX CATALYTIC SUBUNIT PAN2"/>
    <property type="match status" value="1"/>
</dbReference>
<dbReference type="GO" id="GO:0031251">
    <property type="term" value="C:PAN complex"/>
    <property type="evidence" value="ECO:0007669"/>
    <property type="project" value="TreeGrafter"/>
</dbReference>
<dbReference type="Gene3D" id="2.130.10.10">
    <property type="entry name" value="YVTN repeat-like/Quinoprotein amine dehydrogenase"/>
    <property type="match status" value="1"/>
</dbReference>
<dbReference type="Proteomes" id="UP000035642">
    <property type="component" value="Unassembled WGS sequence"/>
</dbReference>
<dbReference type="InterPro" id="IPR015943">
    <property type="entry name" value="WD40/YVTN_repeat-like_dom_sf"/>
</dbReference>
<evidence type="ECO:0000313" key="2">
    <source>
        <dbReference type="Proteomes" id="UP000035642"/>
    </source>
</evidence>
<dbReference type="InterPro" id="IPR048841">
    <property type="entry name" value="PAN2_N"/>
</dbReference>
<reference evidence="2" key="1">
    <citation type="submission" date="2012-09" db="EMBL/GenBank/DDBJ databases">
        <authorList>
            <person name="Martin A.A."/>
        </authorList>
    </citation>
    <scope>NUCLEOTIDE SEQUENCE</scope>
</reference>
<reference evidence="3" key="2">
    <citation type="submission" date="2017-02" db="UniProtKB">
        <authorList>
            <consortium name="WormBaseParasite"/>
        </authorList>
    </citation>
    <scope>IDENTIFICATION</scope>
</reference>
<dbReference type="SUPFAM" id="SSF50978">
    <property type="entry name" value="WD40 repeat-like"/>
    <property type="match status" value="1"/>
</dbReference>
<evidence type="ECO:0000259" key="1">
    <source>
        <dbReference type="Pfam" id="PF20770"/>
    </source>
</evidence>
<dbReference type="InterPro" id="IPR036322">
    <property type="entry name" value="WD40_repeat_dom_sf"/>
</dbReference>
<dbReference type="GO" id="GO:0000289">
    <property type="term" value="P:nuclear-transcribed mRNA poly(A) tail shortening"/>
    <property type="evidence" value="ECO:0007669"/>
    <property type="project" value="TreeGrafter"/>
</dbReference>
<dbReference type="AlphaFoldDB" id="A0A0K0CXM9"/>
<dbReference type="GO" id="GO:0000932">
    <property type="term" value="C:P-body"/>
    <property type="evidence" value="ECO:0007669"/>
    <property type="project" value="TreeGrafter"/>
</dbReference>
<accession>A0A0K0CXM9</accession>
<keyword evidence="2" id="KW-1185">Reference proteome</keyword>
<dbReference type="GO" id="GO:0004535">
    <property type="term" value="F:poly(A)-specific ribonuclease activity"/>
    <property type="evidence" value="ECO:0007669"/>
    <property type="project" value="TreeGrafter"/>
</dbReference>
<evidence type="ECO:0000313" key="3">
    <source>
        <dbReference type="WBParaSite" id="ACAC_0000234401-mRNA-1"/>
    </source>
</evidence>
<organism evidence="2 3">
    <name type="scientific">Angiostrongylus cantonensis</name>
    <name type="common">Rat lungworm</name>
    <dbReference type="NCBI Taxonomy" id="6313"/>
    <lineage>
        <taxon>Eukaryota</taxon>
        <taxon>Metazoa</taxon>
        <taxon>Ecdysozoa</taxon>
        <taxon>Nematoda</taxon>
        <taxon>Chromadorea</taxon>
        <taxon>Rhabditida</taxon>
        <taxon>Rhabditina</taxon>
        <taxon>Rhabditomorpha</taxon>
        <taxon>Strongyloidea</taxon>
        <taxon>Metastrongylidae</taxon>
        <taxon>Angiostrongylus</taxon>
    </lineage>
</organism>
<sequence length="245" mass="26925">MQNLNSMRVLPGTSSLFMGGDSTRLIQLDLEKQKEIRVADIKEKNVNLIRFNGSQLFTADTEGKITLRALGTMDAVRVIPAHGGVITDFDVNGNKLITSGCSIRLGVPHGDPYVKVYDLRNFSALPPIPLSFAPAFSRFLSLPTFCDSRVTGQGLVMFLNERNAGIPMFIGAGNIHVYSDRANPAINESSYETDFADPSLGPPQSFLIDDTHTPLAAIPLPFSCDDTYFSDWPAELCQNVYRCMK</sequence>
<name>A0A0K0CXM9_ANGCA</name>
<dbReference type="Pfam" id="PF20770">
    <property type="entry name" value="PAN2_N"/>
    <property type="match status" value="1"/>
</dbReference>
<protein>
    <submittedName>
        <fullName evidence="3">DUF2415 domain-containing protein</fullName>
    </submittedName>
</protein>
<dbReference type="PANTHER" id="PTHR15728:SF0">
    <property type="entry name" value="PAN2-PAN3 DEADENYLATION COMPLEX CATALYTIC SUBUNIT PAN2"/>
    <property type="match status" value="1"/>
</dbReference>
<dbReference type="WBParaSite" id="ACAC_0000234401-mRNA-1">
    <property type="protein sequence ID" value="ACAC_0000234401-mRNA-1"/>
    <property type="gene ID" value="ACAC_0000234401"/>
</dbReference>